<gene>
    <name evidence="1" type="ORF">LCGC14_0393160</name>
</gene>
<name>A0A0F9SZ45_9ZZZZ</name>
<evidence type="ECO:0000313" key="1">
    <source>
        <dbReference type="EMBL" id="KKN74230.1"/>
    </source>
</evidence>
<dbReference type="SUPFAM" id="SSF57802">
    <property type="entry name" value="Rubredoxin-like"/>
    <property type="match status" value="1"/>
</dbReference>
<organism evidence="1">
    <name type="scientific">marine sediment metagenome</name>
    <dbReference type="NCBI Taxonomy" id="412755"/>
    <lineage>
        <taxon>unclassified sequences</taxon>
        <taxon>metagenomes</taxon>
        <taxon>ecological metagenomes</taxon>
    </lineage>
</organism>
<protein>
    <recommendedName>
        <fullName evidence="2">Rubredoxin-like domain-containing protein</fullName>
    </recommendedName>
</protein>
<comment type="caution">
    <text evidence="1">The sequence shown here is derived from an EMBL/GenBank/DDBJ whole genome shotgun (WGS) entry which is preliminary data.</text>
</comment>
<dbReference type="EMBL" id="LAZR01000330">
    <property type="protein sequence ID" value="KKN74230.1"/>
    <property type="molecule type" value="Genomic_DNA"/>
</dbReference>
<dbReference type="AlphaFoldDB" id="A0A0F9SZ45"/>
<proteinExistence type="predicted"/>
<sequence>MIVKCKDCNWQGDDSELVTKYYANPHEPHDAVPEAVCPVCGNVWIDEVETTSG</sequence>
<evidence type="ECO:0008006" key="2">
    <source>
        <dbReference type="Google" id="ProtNLM"/>
    </source>
</evidence>
<reference evidence="1" key="1">
    <citation type="journal article" date="2015" name="Nature">
        <title>Complex archaea that bridge the gap between prokaryotes and eukaryotes.</title>
        <authorList>
            <person name="Spang A."/>
            <person name="Saw J.H."/>
            <person name="Jorgensen S.L."/>
            <person name="Zaremba-Niedzwiedzka K."/>
            <person name="Martijn J."/>
            <person name="Lind A.E."/>
            <person name="van Eijk R."/>
            <person name="Schleper C."/>
            <person name="Guy L."/>
            <person name="Ettema T.J."/>
        </authorList>
    </citation>
    <scope>NUCLEOTIDE SEQUENCE</scope>
</reference>
<accession>A0A0F9SZ45</accession>